<sequence>MVQDSNKGYERTKEFGARRDGPCKARKCRCNAHAPDNPSTSVASRQCTQCQNLKIPCTFNYQGKRRGPVPGYLRSRRAQIAESSSGTQNVITPITFPAQTPEISTPFYPSTSSSTSIPQTTVPIDVTWVPPILPPPLTTNQSVSTPSAGNMSLFSLLSNESSSPATSPNNPLDAVLPRSLRLEIISLFFRCVWPLLPVPHKPTFMADINNYREERAGQEEWTAMVFALLAFTLVQIPHHLVSITKNDIKDLVEKLSRKVKMYLMEDHHNVSLERPDISHSTVFNNLGRHIQSRALHGSNVVYCLQLGLNEESTYTSMDPVSAEIHRRLFWAVYCSDRSAACSENGNLLFNEDEINVAFPKDLDDDFITQYGYQEAPTGHASLMRGFVESCRLFSLGGNMLSKRMKDRSRPPSGSFLRARISELDELLQHIEQLLANCQPEMALGFTDMGTLATEFEGGFVDAVPDMLQQLIPASHADSTPFLVHSAHVRVTQQLFRFLTLQYREDLSQILYHEQLRINSIRPVYIPSPPRSEEQNKRKVLEDLLQILHGIPLEIHAINSFPGISKIRSVSASLLTSLSPNSAEYGADAIPNVTAQDERSMELLCDFLRLMATIERMYSLVADPSTVSTDGAS</sequence>
<dbReference type="RefSeq" id="XP_066078248.1">
    <property type="nucleotide sequence ID" value="XM_066222151.1"/>
</dbReference>
<dbReference type="CDD" id="cd12148">
    <property type="entry name" value="fungal_TF_MHR"/>
    <property type="match status" value="1"/>
</dbReference>
<dbReference type="Pfam" id="PF04082">
    <property type="entry name" value="Fungal_trans"/>
    <property type="match status" value="1"/>
</dbReference>
<keyword evidence="4" id="KW-1185">Reference proteome</keyword>
<dbReference type="SUPFAM" id="SSF57701">
    <property type="entry name" value="Zn2/Cys6 DNA-binding domain"/>
    <property type="match status" value="1"/>
</dbReference>
<proteinExistence type="predicted"/>
<dbReference type="EMBL" id="CP144106">
    <property type="protein sequence ID" value="WWC91486.1"/>
    <property type="molecule type" value="Genomic_DNA"/>
</dbReference>
<dbReference type="Gene3D" id="4.10.240.10">
    <property type="entry name" value="Zn(2)-C6 fungal-type DNA-binding domain"/>
    <property type="match status" value="1"/>
</dbReference>
<evidence type="ECO:0000313" key="4">
    <source>
        <dbReference type="Proteomes" id="UP001355207"/>
    </source>
</evidence>
<evidence type="ECO:0000256" key="1">
    <source>
        <dbReference type="ARBA" id="ARBA00023242"/>
    </source>
</evidence>
<name>A0AAX4K182_9TREE</name>
<dbReference type="GO" id="GO:0003677">
    <property type="term" value="F:DNA binding"/>
    <property type="evidence" value="ECO:0007669"/>
    <property type="project" value="InterPro"/>
</dbReference>
<dbReference type="GO" id="GO:0006351">
    <property type="term" value="P:DNA-templated transcription"/>
    <property type="evidence" value="ECO:0007669"/>
    <property type="project" value="InterPro"/>
</dbReference>
<dbReference type="InterPro" id="IPR007219">
    <property type="entry name" value="XnlR_reg_dom"/>
</dbReference>
<dbReference type="Proteomes" id="UP001355207">
    <property type="component" value="Chromosome 9"/>
</dbReference>
<dbReference type="AlphaFoldDB" id="A0AAX4K182"/>
<organism evidence="3 4">
    <name type="scientific">Kwoniella dendrophila CBS 6074</name>
    <dbReference type="NCBI Taxonomy" id="1295534"/>
    <lineage>
        <taxon>Eukaryota</taxon>
        <taxon>Fungi</taxon>
        <taxon>Dikarya</taxon>
        <taxon>Basidiomycota</taxon>
        <taxon>Agaricomycotina</taxon>
        <taxon>Tremellomycetes</taxon>
        <taxon>Tremellales</taxon>
        <taxon>Cryptococcaceae</taxon>
        <taxon>Kwoniella</taxon>
    </lineage>
</organism>
<accession>A0AAX4K182</accession>
<dbReference type="PANTHER" id="PTHR46910">
    <property type="entry name" value="TRANSCRIPTION FACTOR PDR1"/>
    <property type="match status" value="1"/>
</dbReference>
<dbReference type="GO" id="GO:0008270">
    <property type="term" value="F:zinc ion binding"/>
    <property type="evidence" value="ECO:0007669"/>
    <property type="project" value="InterPro"/>
</dbReference>
<dbReference type="GeneID" id="91097101"/>
<protein>
    <recommendedName>
        <fullName evidence="2">Xylanolytic transcriptional activator regulatory domain-containing protein</fullName>
    </recommendedName>
</protein>
<dbReference type="InterPro" id="IPR036864">
    <property type="entry name" value="Zn2-C6_fun-type_DNA-bd_sf"/>
</dbReference>
<evidence type="ECO:0000313" key="3">
    <source>
        <dbReference type="EMBL" id="WWC91486.1"/>
    </source>
</evidence>
<reference evidence="3 4" key="1">
    <citation type="submission" date="2024-01" db="EMBL/GenBank/DDBJ databases">
        <title>Comparative genomics of Cryptococcus and Kwoniella reveals pathogenesis evolution and contrasting modes of karyotype evolution via chromosome fusion or intercentromeric recombination.</title>
        <authorList>
            <person name="Coelho M.A."/>
            <person name="David-Palma M."/>
            <person name="Shea T."/>
            <person name="Bowers K."/>
            <person name="McGinley-Smith S."/>
            <person name="Mohammad A.W."/>
            <person name="Gnirke A."/>
            <person name="Yurkov A.M."/>
            <person name="Nowrousian M."/>
            <person name="Sun S."/>
            <person name="Cuomo C.A."/>
            <person name="Heitman J."/>
        </authorList>
    </citation>
    <scope>NUCLEOTIDE SEQUENCE [LARGE SCALE GENOMIC DNA]</scope>
    <source>
        <strain evidence="3 4">CBS 6074</strain>
    </source>
</reference>
<feature type="domain" description="Xylanolytic transcriptional activator regulatory" evidence="2">
    <location>
        <begin position="292"/>
        <end position="365"/>
    </location>
</feature>
<gene>
    <name evidence="3" type="ORF">L201_006432</name>
</gene>
<dbReference type="InterPro" id="IPR050987">
    <property type="entry name" value="AtrR-like"/>
</dbReference>
<dbReference type="GO" id="GO:0000981">
    <property type="term" value="F:DNA-binding transcription factor activity, RNA polymerase II-specific"/>
    <property type="evidence" value="ECO:0007669"/>
    <property type="project" value="InterPro"/>
</dbReference>
<evidence type="ECO:0000259" key="2">
    <source>
        <dbReference type="SMART" id="SM00906"/>
    </source>
</evidence>
<dbReference type="PANTHER" id="PTHR46910:SF40">
    <property type="entry name" value="ZN(II)2CYS6 TRANSCRIPTION FACTOR (EUROFUNG)"/>
    <property type="match status" value="1"/>
</dbReference>
<keyword evidence="1" id="KW-0539">Nucleus</keyword>
<dbReference type="SMART" id="SM00906">
    <property type="entry name" value="Fungal_trans"/>
    <property type="match status" value="1"/>
</dbReference>